<dbReference type="RefSeq" id="WP_376848673.1">
    <property type="nucleotide sequence ID" value="NZ_JBHSMF010000002.1"/>
</dbReference>
<dbReference type="Gene3D" id="3.40.50.1970">
    <property type="match status" value="1"/>
</dbReference>
<gene>
    <name evidence="7" type="ORF">ACFPOE_03865</name>
</gene>
<protein>
    <submittedName>
        <fullName evidence="7">Iron-containing alcohol dehydrogenase</fullName>
    </submittedName>
</protein>
<dbReference type="CDD" id="cd14861">
    <property type="entry name" value="Fe-ADH-like"/>
    <property type="match status" value="1"/>
</dbReference>
<dbReference type="PANTHER" id="PTHR11496">
    <property type="entry name" value="ALCOHOL DEHYDROGENASE"/>
    <property type="match status" value="1"/>
</dbReference>
<proteinExistence type="inferred from homology"/>
<dbReference type="EMBL" id="JBHSMF010000002">
    <property type="protein sequence ID" value="MFC5496660.1"/>
    <property type="molecule type" value="Genomic_DNA"/>
</dbReference>
<dbReference type="Proteomes" id="UP001596037">
    <property type="component" value="Unassembled WGS sequence"/>
</dbReference>
<comment type="similarity">
    <text evidence="2">Belongs to the iron-containing alcohol dehydrogenase family.</text>
</comment>
<keyword evidence="3" id="KW-0560">Oxidoreductase</keyword>
<dbReference type="InterPro" id="IPR001670">
    <property type="entry name" value="ADH_Fe/GldA"/>
</dbReference>
<dbReference type="PROSITE" id="PS00060">
    <property type="entry name" value="ADH_IRON_2"/>
    <property type="match status" value="1"/>
</dbReference>
<dbReference type="SUPFAM" id="SSF56796">
    <property type="entry name" value="Dehydroquinate synthase-like"/>
    <property type="match status" value="1"/>
</dbReference>
<feature type="domain" description="Fe-containing alcohol dehydrogenase-like C-terminal" evidence="6">
    <location>
        <begin position="190"/>
        <end position="377"/>
    </location>
</feature>
<accession>A0ABW0N9U1</accession>
<evidence type="ECO:0000259" key="6">
    <source>
        <dbReference type="Pfam" id="PF25137"/>
    </source>
</evidence>
<sequence length="377" mass="40178">MSINSFSFPTAIKFGPGARKEVAAHLIGRGFKRPLIVTDKAIAMLPVLAEFKRHLDGLQVSVYSGVHGNPTAQQVMDGAQAFQAHGADCVIGFGGGAALDVAKVVGIPATHGGHIIEYAWDHPQARRIDKELPYFVALPTTSGTGSEVGRSAVISEDQTHLKRIIFNARVLARVVFADPELTLGLPPHVTAATGMDALTHNIESYLSPAYHPLCDGIALEGTRIAARALVKAVAQPQNLQARGDMMMASMMGAIAFQKDLGAVHSCAHALGAVCDLHHGLANALMIDTVLAWNYEAAPEKFAELAHVCGVAGGGPAFVQWLRQLKARVGITSRLADHGVKPEQLPRLVEIAVADICHKTNPRPVAAADFRRLFEEAM</sequence>
<comment type="cofactor">
    <cofactor evidence="1">
        <name>Fe cation</name>
        <dbReference type="ChEBI" id="CHEBI:24875"/>
    </cofactor>
</comment>
<evidence type="ECO:0000259" key="5">
    <source>
        <dbReference type="Pfam" id="PF00465"/>
    </source>
</evidence>
<organism evidence="7 8">
    <name type="scientific">Caenimonas terrae</name>
    <dbReference type="NCBI Taxonomy" id="696074"/>
    <lineage>
        <taxon>Bacteria</taxon>
        <taxon>Pseudomonadati</taxon>
        <taxon>Pseudomonadota</taxon>
        <taxon>Betaproteobacteria</taxon>
        <taxon>Burkholderiales</taxon>
        <taxon>Comamonadaceae</taxon>
        <taxon>Caenimonas</taxon>
    </lineage>
</organism>
<evidence type="ECO:0000256" key="3">
    <source>
        <dbReference type="ARBA" id="ARBA00023002"/>
    </source>
</evidence>
<name>A0ABW0N9U1_9BURK</name>
<dbReference type="PANTHER" id="PTHR11496:SF102">
    <property type="entry name" value="ALCOHOL DEHYDROGENASE 4"/>
    <property type="match status" value="1"/>
</dbReference>
<reference evidence="8" key="1">
    <citation type="journal article" date="2019" name="Int. J. Syst. Evol. Microbiol.">
        <title>The Global Catalogue of Microorganisms (GCM) 10K type strain sequencing project: providing services to taxonomists for standard genome sequencing and annotation.</title>
        <authorList>
            <consortium name="The Broad Institute Genomics Platform"/>
            <consortium name="The Broad Institute Genome Sequencing Center for Infectious Disease"/>
            <person name="Wu L."/>
            <person name="Ma J."/>
        </authorList>
    </citation>
    <scope>NUCLEOTIDE SEQUENCE [LARGE SCALE GENOMIC DNA]</scope>
    <source>
        <strain evidence="8">CCUG 57401</strain>
    </source>
</reference>
<dbReference type="InterPro" id="IPR039697">
    <property type="entry name" value="Alcohol_dehydrogenase_Fe"/>
</dbReference>
<dbReference type="PROSITE" id="PS00913">
    <property type="entry name" value="ADH_IRON_1"/>
    <property type="match status" value="1"/>
</dbReference>
<feature type="domain" description="Alcohol dehydrogenase iron-type/glycerol dehydrogenase GldA" evidence="5">
    <location>
        <begin position="9"/>
        <end position="179"/>
    </location>
</feature>
<dbReference type="Gene3D" id="1.20.1090.10">
    <property type="entry name" value="Dehydroquinate synthase-like - alpha domain"/>
    <property type="match status" value="1"/>
</dbReference>
<evidence type="ECO:0000313" key="7">
    <source>
        <dbReference type="EMBL" id="MFC5496660.1"/>
    </source>
</evidence>
<comment type="caution">
    <text evidence="7">The sequence shown here is derived from an EMBL/GenBank/DDBJ whole genome shotgun (WGS) entry which is preliminary data.</text>
</comment>
<dbReference type="InterPro" id="IPR018211">
    <property type="entry name" value="ADH_Fe_CS"/>
</dbReference>
<dbReference type="Pfam" id="PF25137">
    <property type="entry name" value="ADH_Fe_C"/>
    <property type="match status" value="1"/>
</dbReference>
<keyword evidence="8" id="KW-1185">Reference proteome</keyword>
<dbReference type="InterPro" id="IPR056798">
    <property type="entry name" value="ADH_Fe_C"/>
</dbReference>
<dbReference type="Pfam" id="PF00465">
    <property type="entry name" value="Fe-ADH"/>
    <property type="match status" value="1"/>
</dbReference>
<keyword evidence="4" id="KW-0520">NAD</keyword>
<evidence type="ECO:0000256" key="4">
    <source>
        <dbReference type="ARBA" id="ARBA00023027"/>
    </source>
</evidence>
<evidence type="ECO:0000256" key="2">
    <source>
        <dbReference type="ARBA" id="ARBA00007358"/>
    </source>
</evidence>
<evidence type="ECO:0000313" key="8">
    <source>
        <dbReference type="Proteomes" id="UP001596037"/>
    </source>
</evidence>
<evidence type="ECO:0000256" key="1">
    <source>
        <dbReference type="ARBA" id="ARBA00001962"/>
    </source>
</evidence>